<evidence type="ECO:0000256" key="2">
    <source>
        <dbReference type="ARBA" id="ARBA00010446"/>
    </source>
</evidence>
<dbReference type="EMBL" id="JAUEPT010000055">
    <property type="protein sequence ID" value="KAK0436417.1"/>
    <property type="molecule type" value="Genomic_DNA"/>
</dbReference>
<evidence type="ECO:0000256" key="6">
    <source>
        <dbReference type="ARBA" id="ARBA00023180"/>
    </source>
</evidence>
<feature type="signal peptide" evidence="8">
    <location>
        <begin position="1"/>
        <end position="19"/>
    </location>
</feature>
<dbReference type="InterPro" id="IPR001338">
    <property type="entry name" value="Class_I_Hydrophobin"/>
</dbReference>
<sequence length="163" mass="16832">MCRPFVHLLMIISFEVAAGYRPFDFSSTMFARTFTAILFAFAVFATSAAAGCVPTTTTKTVTTTVSATATITATPIPASQCSTANMQCCNALERADSTPVGVILGLLGVVLQDLEALVGITCSPISIVGVGQGAQCANQAVCCQNNTFNGLIAIGCVPIIIQL</sequence>
<name>A0AA39J5A8_9AGAR</name>
<keyword evidence="10" id="KW-1185">Reference proteome</keyword>
<comment type="subunit">
    <text evidence="7">Self-assembles to form functional amyloid fibrils called rodlets. Self-assembly into fibrillar rodlets occurs spontaneously at hydrophobic:hydrophilic interfaces and the rodlets further associate laterally to form amphipathic monolayers.</text>
</comment>
<evidence type="ECO:0000256" key="1">
    <source>
        <dbReference type="ARBA" id="ARBA00004191"/>
    </source>
</evidence>
<dbReference type="GO" id="GO:0005199">
    <property type="term" value="F:structural constituent of cell wall"/>
    <property type="evidence" value="ECO:0007669"/>
    <property type="project" value="InterPro"/>
</dbReference>
<dbReference type="GO" id="GO:0009277">
    <property type="term" value="C:fungal-type cell wall"/>
    <property type="evidence" value="ECO:0007669"/>
    <property type="project" value="InterPro"/>
</dbReference>
<comment type="similarity">
    <text evidence="2 8">Belongs to the fungal hydrophobin family.</text>
</comment>
<keyword evidence="4 8" id="KW-0964">Secreted</keyword>
<evidence type="ECO:0000313" key="10">
    <source>
        <dbReference type="Proteomes" id="UP001175226"/>
    </source>
</evidence>
<dbReference type="Proteomes" id="UP001175226">
    <property type="component" value="Unassembled WGS sequence"/>
</dbReference>
<gene>
    <name evidence="9" type="ORF">EV421DRAFT_1832147</name>
</gene>
<proteinExistence type="inferred from homology"/>
<accession>A0AA39J5A8</accession>
<protein>
    <recommendedName>
        <fullName evidence="8">Hydrophobin</fullName>
    </recommendedName>
</protein>
<comment type="caution">
    <text evidence="9">The sequence shown here is derived from an EMBL/GenBank/DDBJ whole genome shotgun (WGS) entry which is preliminary data.</text>
</comment>
<evidence type="ECO:0000256" key="7">
    <source>
        <dbReference type="ARBA" id="ARBA00093546"/>
    </source>
</evidence>
<feature type="chain" id="PRO_5044527389" description="Hydrophobin" evidence="8">
    <location>
        <begin position="20"/>
        <end position="163"/>
    </location>
</feature>
<dbReference type="Pfam" id="PF01185">
    <property type="entry name" value="Hydrophobin"/>
    <property type="match status" value="1"/>
</dbReference>
<organism evidence="9 10">
    <name type="scientific">Armillaria borealis</name>
    <dbReference type="NCBI Taxonomy" id="47425"/>
    <lineage>
        <taxon>Eukaryota</taxon>
        <taxon>Fungi</taxon>
        <taxon>Dikarya</taxon>
        <taxon>Basidiomycota</taxon>
        <taxon>Agaricomycotina</taxon>
        <taxon>Agaricomycetes</taxon>
        <taxon>Agaricomycetidae</taxon>
        <taxon>Agaricales</taxon>
        <taxon>Marasmiineae</taxon>
        <taxon>Physalacriaceae</taxon>
        <taxon>Armillaria</taxon>
    </lineage>
</organism>
<comment type="subcellular location">
    <subcellularLocation>
        <location evidence="1 8">Secreted</location>
        <location evidence="1 8">Cell wall</location>
    </subcellularLocation>
</comment>
<keyword evidence="8" id="KW-0732">Signal</keyword>
<keyword evidence="5 8" id="KW-1015">Disulfide bond</keyword>
<evidence type="ECO:0000256" key="5">
    <source>
        <dbReference type="ARBA" id="ARBA00023157"/>
    </source>
</evidence>
<reference evidence="9" key="1">
    <citation type="submission" date="2023-06" db="EMBL/GenBank/DDBJ databases">
        <authorList>
            <consortium name="Lawrence Berkeley National Laboratory"/>
            <person name="Ahrendt S."/>
            <person name="Sahu N."/>
            <person name="Indic B."/>
            <person name="Wong-Bajracharya J."/>
            <person name="Merenyi Z."/>
            <person name="Ke H.-M."/>
            <person name="Monk M."/>
            <person name="Kocsube S."/>
            <person name="Drula E."/>
            <person name="Lipzen A."/>
            <person name="Balint B."/>
            <person name="Henrissat B."/>
            <person name="Andreopoulos B."/>
            <person name="Martin F.M."/>
            <person name="Harder C.B."/>
            <person name="Rigling D."/>
            <person name="Ford K.L."/>
            <person name="Foster G.D."/>
            <person name="Pangilinan J."/>
            <person name="Papanicolaou A."/>
            <person name="Barry K."/>
            <person name="LaButti K."/>
            <person name="Viragh M."/>
            <person name="Koriabine M."/>
            <person name="Yan M."/>
            <person name="Riley R."/>
            <person name="Champramary S."/>
            <person name="Plett K.L."/>
            <person name="Tsai I.J."/>
            <person name="Slot J."/>
            <person name="Sipos G."/>
            <person name="Plett J."/>
            <person name="Nagy L.G."/>
            <person name="Grigoriev I.V."/>
        </authorList>
    </citation>
    <scope>NUCLEOTIDE SEQUENCE</scope>
    <source>
        <strain evidence="9">FPL87.14</strain>
    </source>
</reference>
<keyword evidence="6" id="KW-0325">Glycoprotein</keyword>
<evidence type="ECO:0000313" key="9">
    <source>
        <dbReference type="EMBL" id="KAK0436417.1"/>
    </source>
</evidence>
<dbReference type="SMART" id="SM00075">
    <property type="entry name" value="HYDRO"/>
    <property type="match status" value="1"/>
</dbReference>
<dbReference type="CDD" id="cd23507">
    <property type="entry name" value="hydrophobin_I"/>
    <property type="match status" value="1"/>
</dbReference>
<evidence type="ECO:0000256" key="4">
    <source>
        <dbReference type="ARBA" id="ARBA00022525"/>
    </source>
</evidence>
<keyword evidence="3 8" id="KW-0134">Cell wall</keyword>
<evidence type="ECO:0000256" key="8">
    <source>
        <dbReference type="RuleBase" id="RU365009"/>
    </source>
</evidence>
<evidence type="ECO:0000256" key="3">
    <source>
        <dbReference type="ARBA" id="ARBA00022512"/>
    </source>
</evidence>
<dbReference type="AlphaFoldDB" id="A0AA39J5A8"/>